<feature type="region of interest" description="Disordered" evidence="3">
    <location>
        <begin position="2266"/>
        <end position="2301"/>
    </location>
</feature>
<dbReference type="SMART" id="SM00109">
    <property type="entry name" value="C1"/>
    <property type="match status" value="2"/>
</dbReference>
<evidence type="ECO:0000313" key="5">
    <source>
        <dbReference type="EMBL" id="RKP06124.1"/>
    </source>
</evidence>
<dbReference type="SUPFAM" id="SSF57889">
    <property type="entry name" value="Cysteine-rich domain"/>
    <property type="match status" value="1"/>
</dbReference>
<dbReference type="GO" id="GO:0046872">
    <property type="term" value="F:metal ion binding"/>
    <property type="evidence" value="ECO:0007669"/>
    <property type="project" value="UniProtKB-KW"/>
</dbReference>
<feature type="region of interest" description="Disordered" evidence="3">
    <location>
        <begin position="1"/>
        <end position="20"/>
    </location>
</feature>
<dbReference type="Proteomes" id="UP000271241">
    <property type="component" value="Unassembled WGS sequence"/>
</dbReference>
<dbReference type="EMBL" id="KZ992948">
    <property type="protein sequence ID" value="RKP06124.1"/>
    <property type="molecule type" value="Genomic_DNA"/>
</dbReference>
<proteinExistence type="predicted"/>
<evidence type="ECO:0000256" key="1">
    <source>
        <dbReference type="ARBA" id="ARBA00022723"/>
    </source>
</evidence>
<feature type="compositionally biased region" description="Pro residues" evidence="3">
    <location>
        <begin position="63"/>
        <end position="72"/>
    </location>
</feature>
<dbReference type="InterPro" id="IPR046349">
    <property type="entry name" value="C1-like_sf"/>
</dbReference>
<feature type="compositionally biased region" description="Basic and acidic residues" evidence="3">
    <location>
        <begin position="2277"/>
        <end position="2286"/>
    </location>
</feature>
<sequence>MAAGDDKSTPGFRPGRRLKRASRIRIRLSSTAFRSRKRRSQLEPSGRGELADLVRLMLTRAAPLPPNAPPPELFAFSAQQRPAGSRRGAPAQTAPKGLAEVAQCAVRLRDLLKASDLHVSEGGEERWSQGLPSRQSGAQGGGSPRLPSAMLLPPPSATSPAGPLLAENGQSWQQRRPSLAPRFSFLSADTSVSAELSLHDTQADVLQETVRVLEGLVVGECLYPMSMPAVEKQASTGASGVVTTGDDHRWHLQTVAVEIARELVERDAPGALEAILPAISLFQDMACERLLDLLEGAIQDASEEAQLYAKELVGELGSLAFRDATSTEPAAHTSLNSAAGIQTSSADDVSNLQETPPPPGFPQGMSQGLLSAALMHDYTHSLFHPVLLALLAHAEDMFADTRTGPSTIIQRCQYLLGLMARVWPGMPQALLRVVADGDATAAQNALCLLHRWWPAAVGHQCVTRMLDRTADPVVMHHRYAPKLNSAGDTGMCAVCKLKLDQMAAWCGGCHAAVHIGCIETLHASQQRYQYTTARGVHRQAKPSWCAAETTGSTFAVQAQRTASDGEHDWEACHLFALVLCACCARPLWGTSRQGVRCRHCGRFAHHGCRNSMPSRAQCDVPLDHRSFSADSEALLSNFTQECSHLLHICGDECQLGQNDAFLLQSQLLLQRNMAQAGFEKHCLELDTPKAADQLLATMDASIEQLTLCQQRRLQEGENASLQEQLFDFASLVQMCQNVVTEARRNYMAAGLFSKLDLDCLLVDSDWLTAYIGTLIGATPASSQYIVGAMVGAGLLGRHTVKGARHTGSRTSSEVIYCFPLPFVEEPTLSADALVYAVESCLADINLSLNEVGLLLLVRRCTVNDLSCHHVRMLMRSVIAWTCGEASRLEQLHSTYTTLGHRQAVGLLDEIIDETIGANAYVQARRKLADKYAVGWMRSIYTLDCARFCTLVNECVAEWCDATDEALQVQDEDEDDRAAAVARLGGRLDVILRLRFFGMLFDVFNDVFSIWTDRNIAETNLQRDEFMASSAVLATQVIAAVPIPAVQKAFGAGRYQRMSNPHMLSAGGLPEYLSLHDVDTPLMLAKTEQVILRLVYLQMAGIEISCSTLEWLANILENQPVLSPHAALCCVLLLWKKLLVPAKDSETLEYTVLPRFIVLLHGSQVAHLRTVNEKYATKTAVDQALFNGLLALFLCACGCNAPEIDELGLLPHDVEKNGLPSHHKTKTASSIQLTDRSPIVQPLLDFLHLTMLDSEFKTIHTVDALRRYGRRVALMKTFILSIQPKLLPRVWAAMQSYQANSAAFVLPVFLELINAEKEYFGEFVKQEFGEDLQRRFNAVDCAFGMFAKLTDDIFKSENCLPLLGSVFSCVMECLWDKEVRVAIKVKTLLESLRDDQRERMFRLWGAHFSDSDEAGQSRLCQLMIKTSNTYPGWKVLSWSILLDGLGRTIAPINIDAHATHRKTGSISFGTLDQTEWAPSAEDNLTVHLVVLAFRMLGQHVPISATELCTLKYLIVLQMGFTSCFVRRVRQEVQFDQLEFDPSNMRQRAIVHAGMSGMNRVLDIYQILRDPLSAASRPAEDWVADENLVLGACFVGVLLKALTSNADLTLFDDGMLRCWIESFVVVTCKYYTRDESQTESIILAVKRLAAILTRDISADNKILILSAWTFLLQQAPTIIAATLWRVIYAAGSLLTELRDHPRTVLFSKTRNFLAQTVCKFCESGIFLLICKNSPSPVRGIDVEDLQHEMDMVFVLKAVITDIERHPPDGFDTSINLREQPVYDVLTRAFSLRSLDKPGLSGVFFNLHRYLSITYPLPLSSSLVVEFADFLGRLSRHTAHWDEADLDTRPVLAIMAIMLREHPGHYSTLISASIAFFRHTLQRFEVTREAALKVIQSGNEITFEAAASPEQRNEQRSPLARALVAELVARLDGRNAMSPSTAANCLELICVDVRQGAGKTLDGRYKRVFPESLISSASRECINYMQRPMLSRPGEERVCMAAVHFLAACIECRSLHISDLLVEKEDASGALRLLIWLCVAALTLDASALYRALFGADHISPVIVHAFSGRAARDTQEMHQLGFLCLKAVSLAYHAIIASEGSTADDGVRAAASEERLWQKVWPVLMEQLALTFNPIIQRSANFGALWKGFIDMVVFLQRTRSRALGMFGDKWAMLLDRYMDRVGAVDAKVSEARRGLDTLPPEKGRDLQLETLVAELLRMAPKGEVQSHPIGMSWNIASSLSMGGAPSTPSTPASTYTSIMAGMEQATHNTVAGTTSRSRKQDLSDMFRSRTVRANTAPLQRLP</sequence>
<evidence type="ECO:0000256" key="2">
    <source>
        <dbReference type="ARBA" id="ARBA00022833"/>
    </source>
</evidence>
<accession>A0A4P9XK06</accession>
<feature type="domain" description="Phorbol-ester/DAG-type" evidence="4">
    <location>
        <begin position="566"/>
        <end position="618"/>
    </location>
</feature>
<keyword evidence="2" id="KW-0862">Zinc</keyword>
<dbReference type="Pfam" id="PF00130">
    <property type="entry name" value="C1_1"/>
    <property type="match status" value="1"/>
</dbReference>
<feature type="region of interest" description="Disordered" evidence="3">
    <location>
        <begin position="62"/>
        <end position="96"/>
    </location>
</feature>
<dbReference type="PROSITE" id="PS00479">
    <property type="entry name" value="ZF_DAG_PE_1"/>
    <property type="match status" value="1"/>
</dbReference>
<gene>
    <name evidence="5" type="ORF">THASP1DRAFT_32054</name>
</gene>
<feature type="compositionally biased region" description="Polar residues" evidence="3">
    <location>
        <begin position="345"/>
        <end position="354"/>
    </location>
</feature>
<evidence type="ECO:0000313" key="6">
    <source>
        <dbReference type="Proteomes" id="UP000271241"/>
    </source>
</evidence>
<protein>
    <recommendedName>
        <fullName evidence="4">Phorbol-ester/DAG-type domain-containing protein</fullName>
    </recommendedName>
</protein>
<dbReference type="OrthoDB" id="6270916at2759"/>
<feature type="compositionally biased region" description="Polar residues" evidence="3">
    <location>
        <begin position="2290"/>
        <end position="2301"/>
    </location>
</feature>
<dbReference type="STRING" id="78915.A0A4P9XK06"/>
<dbReference type="InterPro" id="IPR002219">
    <property type="entry name" value="PKC_DAG/PE"/>
</dbReference>
<dbReference type="CDD" id="cd00029">
    <property type="entry name" value="C1"/>
    <property type="match status" value="1"/>
</dbReference>
<name>A0A4P9XK06_9FUNG</name>
<dbReference type="PROSITE" id="PS50081">
    <property type="entry name" value="ZF_DAG_PE_2"/>
    <property type="match status" value="1"/>
</dbReference>
<evidence type="ECO:0000256" key="3">
    <source>
        <dbReference type="SAM" id="MobiDB-lite"/>
    </source>
</evidence>
<organism evidence="5 6">
    <name type="scientific">Thamnocephalis sphaerospora</name>
    <dbReference type="NCBI Taxonomy" id="78915"/>
    <lineage>
        <taxon>Eukaryota</taxon>
        <taxon>Fungi</taxon>
        <taxon>Fungi incertae sedis</taxon>
        <taxon>Zoopagomycota</taxon>
        <taxon>Zoopagomycotina</taxon>
        <taxon>Zoopagomycetes</taxon>
        <taxon>Zoopagales</taxon>
        <taxon>Sigmoideomycetaceae</taxon>
        <taxon>Thamnocephalis</taxon>
    </lineage>
</organism>
<evidence type="ECO:0000259" key="4">
    <source>
        <dbReference type="PROSITE" id="PS50081"/>
    </source>
</evidence>
<dbReference type="Gene3D" id="3.30.60.20">
    <property type="match status" value="1"/>
</dbReference>
<keyword evidence="1" id="KW-0479">Metal-binding</keyword>
<feature type="region of interest" description="Disordered" evidence="3">
    <location>
        <begin position="121"/>
        <end position="162"/>
    </location>
</feature>
<reference evidence="6" key="1">
    <citation type="journal article" date="2018" name="Nat. Microbiol.">
        <title>Leveraging single-cell genomics to expand the fungal tree of life.</title>
        <authorList>
            <person name="Ahrendt S.R."/>
            <person name="Quandt C.A."/>
            <person name="Ciobanu D."/>
            <person name="Clum A."/>
            <person name="Salamov A."/>
            <person name="Andreopoulos B."/>
            <person name="Cheng J.F."/>
            <person name="Woyke T."/>
            <person name="Pelin A."/>
            <person name="Henrissat B."/>
            <person name="Reynolds N.K."/>
            <person name="Benny G.L."/>
            <person name="Smith M.E."/>
            <person name="James T.Y."/>
            <person name="Grigoriev I.V."/>
        </authorList>
    </citation>
    <scope>NUCLEOTIDE SEQUENCE [LARGE SCALE GENOMIC DNA]</scope>
    <source>
        <strain evidence="6">RSA 1356</strain>
    </source>
</reference>
<keyword evidence="6" id="KW-1185">Reference proteome</keyword>
<feature type="region of interest" description="Disordered" evidence="3">
    <location>
        <begin position="345"/>
        <end position="364"/>
    </location>
</feature>
<feature type="region of interest" description="Disordered" evidence="3">
    <location>
        <begin position="29"/>
        <end position="49"/>
    </location>
</feature>